<keyword evidence="5" id="KW-0812">Transmembrane</keyword>
<evidence type="ECO:0000256" key="9">
    <source>
        <dbReference type="ARBA" id="ARBA00023136"/>
    </source>
</evidence>
<dbReference type="SUPFAM" id="SSF56935">
    <property type="entry name" value="Porins"/>
    <property type="match status" value="1"/>
</dbReference>
<evidence type="ECO:0000313" key="14">
    <source>
        <dbReference type="Proteomes" id="UP001500279"/>
    </source>
</evidence>
<protein>
    <submittedName>
        <fullName evidence="13">Porin</fullName>
    </submittedName>
</protein>
<reference evidence="14" key="1">
    <citation type="journal article" date="2019" name="Int. J. Syst. Evol. Microbiol.">
        <title>The Global Catalogue of Microorganisms (GCM) 10K type strain sequencing project: providing services to taxonomists for standard genome sequencing and annotation.</title>
        <authorList>
            <consortium name="The Broad Institute Genomics Platform"/>
            <consortium name="The Broad Institute Genome Sequencing Center for Infectious Disease"/>
            <person name="Wu L."/>
            <person name="Ma J."/>
        </authorList>
    </citation>
    <scope>NUCLEOTIDE SEQUENCE [LARGE SCALE GENOMIC DNA]</scope>
    <source>
        <strain evidence="14">JCM 15503</strain>
    </source>
</reference>
<dbReference type="PRINTS" id="PR00184">
    <property type="entry name" value="NEISSPPORIN"/>
</dbReference>
<comment type="subunit">
    <text evidence="2">Homotrimer.</text>
</comment>
<keyword evidence="7" id="KW-0406">Ion transport</keyword>
<dbReference type="Gene3D" id="2.40.160.10">
    <property type="entry name" value="Porin"/>
    <property type="match status" value="1"/>
</dbReference>
<dbReference type="InterPro" id="IPR033900">
    <property type="entry name" value="Gram_neg_porin_domain"/>
</dbReference>
<evidence type="ECO:0000259" key="12">
    <source>
        <dbReference type="Pfam" id="PF13609"/>
    </source>
</evidence>
<comment type="subcellular location">
    <subcellularLocation>
        <location evidence="1">Cell outer membrane</location>
        <topology evidence="1">Multi-pass membrane protein</topology>
    </subcellularLocation>
</comment>
<dbReference type="EMBL" id="BAAAEW010000045">
    <property type="protein sequence ID" value="GAA0767424.1"/>
    <property type="molecule type" value="Genomic_DNA"/>
</dbReference>
<dbReference type="InterPro" id="IPR002299">
    <property type="entry name" value="Porin_Neis"/>
</dbReference>
<dbReference type="PANTHER" id="PTHR34501">
    <property type="entry name" value="PROTEIN YDDL-RELATED"/>
    <property type="match status" value="1"/>
</dbReference>
<evidence type="ECO:0000256" key="2">
    <source>
        <dbReference type="ARBA" id="ARBA00011233"/>
    </source>
</evidence>
<evidence type="ECO:0000256" key="8">
    <source>
        <dbReference type="ARBA" id="ARBA00023114"/>
    </source>
</evidence>
<dbReference type="InterPro" id="IPR023614">
    <property type="entry name" value="Porin_dom_sf"/>
</dbReference>
<proteinExistence type="predicted"/>
<dbReference type="Pfam" id="PF13609">
    <property type="entry name" value="Porin_4"/>
    <property type="match status" value="1"/>
</dbReference>
<feature type="domain" description="Porin" evidence="12">
    <location>
        <begin position="9"/>
        <end position="300"/>
    </location>
</feature>
<feature type="chain" id="PRO_5047050000" evidence="11">
    <location>
        <begin position="22"/>
        <end position="329"/>
    </location>
</feature>
<evidence type="ECO:0000256" key="4">
    <source>
        <dbReference type="ARBA" id="ARBA00022452"/>
    </source>
</evidence>
<evidence type="ECO:0000256" key="7">
    <source>
        <dbReference type="ARBA" id="ARBA00023065"/>
    </source>
</evidence>
<keyword evidence="14" id="KW-1185">Reference proteome</keyword>
<keyword evidence="8" id="KW-0626">Porin</keyword>
<comment type="caution">
    <text evidence="13">The sequence shown here is derived from an EMBL/GenBank/DDBJ whole genome shotgun (WGS) entry which is preliminary data.</text>
</comment>
<keyword evidence="3" id="KW-0813">Transport</keyword>
<gene>
    <name evidence="13" type="ORF">GCM10009107_56390</name>
</gene>
<organism evidence="13 14">
    <name type="scientific">Ideonella azotifigens</name>
    <dbReference type="NCBI Taxonomy" id="513160"/>
    <lineage>
        <taxon>Bacteria</taxon>
        <taxon>Pseudomonadati</taxon>
        <taxon>Pseudomonadota</taxon>
        <taxon>Betaproteobacteria</taxon>
        <taxon>Burkholderiales</taxon>
        <taxon>Sphaerotilaceae</taxon>
        <taxon>Ideonella</taxon>
    </lineage>
</organism>
<dbReference type="CDD" id="cd00342">
    <property type="entry name" value="gram_neg_porins"/>
    <property type="match status" value="1"/>
</dbReference>
<evidence type="ECO:0000256" key="11">
    <source>
        <dbReference type="SAM" id="SignalP"/>
    </source>
</evidence>
<evidence type="ECO:0000256" key="3">
    <source>
        <dbReference type="ARBA" id="ARBA00022448"/>
    </source>
</evidence>
<name>A0ABP3VT94_9BURK</name>
<dbReference type="Proteomes" id="UP001500279">
    <property type="component" value="Unassembled WGS sequence"/>
</dbReference>
<keyword evidence="6 11" id="KW-0732">Signal</keyword>
<keyword evidence="4" id="KW-1134">Transmembrane beta strand</keyword>
<keyword evidence="10" id="KW-0998">Cell outer membrane</keyword>
<evidence type="ECO:0000256" key="10">
    <source>
        <dbReference type="ARBA" id="ARBA00023237"/>
    </source>
</evidence>
<evidence type="ECO:0000256" key="6">
    <source>
        <dbReference type="ARBA" id="ARBA00022729"/>
    </source>
</evidence>
<evidence type="ECO:0000256" key="5">
    <source>
        <dbReference type="ARBA" id="ARBA00022692"/>
    </source>
</evidence>
<dbReference type="RefSeq" id="WP_141288625.1">
    <property type="nucleotide sequence ID" value="NZ_BAAAEW010000045.1"/>
</dbReference>
<evidence type="ECO:0000256" key="1">
    <source>
        <dbReference type="ARBA" id="ARBA00004571"/>
    </source>
</evidence>
<dbReference type="PANTHER" id="PTHR34501:SF9">
    <property type="entry name" value="MAJOR OUTER MEMBRANE PROTEIN P.IA"/>
    <property type="match status" value="1"/>
</dbReference>
<evidence type="ECO:0000313" key="13">
    <source>
        <dbReference type="EMBL" id="GAA0767424.1"/>
    </source>
</evidence>
<keyword evidence="9" id="KW-0472">Membrane</keyword>
<dbReference type="InterPro" id="IPR050298">
    <property type="entry name" value="Gram-neg_bact_OMP"/>
</dbReference>
<accession>A0ABP3VT94</accession>
<sequence length="329" mass="35053">MKKSLVLTAIAATLAAPAAFAQSSVTIYGRLNVAAESQKIGDGDRNNVIQDYNSRIGFKGEEDLGGGMKGLFLIESGFDASTGKSGSAFWGRESWVGLATRFGTVKLGNMSASEAYYATADWIGMHNHDTGPTEDAFYSVVGAGSGTIAYGNLKNAVAYYTPVVAGFVGHAQVAEATAGSEDKIYSGAVNYDRGPLHLGLGYEQHGDDKQTVGRAVYELGAFTFGGYYGQVSGDSKHNIWRVSGMYTLGNNELHLNYGQAGKIDGVPDSGANQWTAQWNYNLSKRTKVYAFYSKLNNDDNAAYQAFADAGSQGLGQNFSSYGAGIRHNF</sequence>
<feature type="signal peptide" evidence="11">
    <location>
        <begin position="1"/>
        <end position="21"/>
    </location>
</feature>